<evidence type="ECO:0000256" key="1">
    <source>
        <dbReference type="SAM" id="MobiDB-lite"/>
    </source>
</evidence>
<feature type="domain" description="Mce/MlaD" evidence="2">
    <location>
        <begin position="33"/>
        <end position="107"/>
    </location>
</feature>
<protein>
    <submittedName>
        <fullName evidence="4">Virulence factor Mce family protein</fullName>
    </submittedName>
</protein>
<evidence type="ECO:0000259" key="2">
    <source>
        <dbReference type="Pfam" id="PF02470"/>
    </source>
</evidence>
<feature type="region of interest" description="Disordered" evidence="1">
    <location>
        <begin position="389"/>
        <end position="491"/>
    </location>
</feature>
<evidence type="ECO:0000313" key="4">
    <source>
        <dbReference type="EMBL" id="GAS92600.1"/>
    </source>
</evidence>
<name>A0A124E157_9MYCO</name>
<evidence type="ECO:0000313" key="5">
    <source>
        <dbReference type="Proteomes" id="UP000069620"/>
    </source>
</evidence>
<keyword evidence="5" id="KW-1185">Reference proteome</keyword>
<dbReference type="GO" id="GO:0005576">
    <property type="term" value="C:extracellular region"/>
    <property type="evidence" value="ECO:0007669"/>
    <property type="project" value="TreeGrafter"/>
</dbReference>
<dbReference type="STRING" id="146020.RMCB_6696"/>
<dbReference type="AlphaFoldDB" id="A0A124E157"/>
<reference evidence="5" key="1">
    <citation type="journal article" date="2016" name="Genome Announc.">
        <title>Draft Genome Sequences of Five Rapidly Growing Mycobacterium Species, M. thermoresistibile, M. fortuitum subsp. acetamidolyticum, M. canariasense, M. brisbanense, and M. novocastrense.</title>
        <authorList>
            <person name="Katahira K."/>
            <person name="Ogura Y."/>
            <person name="Gotoh Y."/>
            <person name="Hayashi T."/>
        </authorList>
    </citation>
    <scope>NUCLEOTIDE SEQUENCE [LARGE SCALE GENOMIC DNA]</scope>
    <source>
        <strain evidence="5">JCM15654</strain>
    </source>
</reference>
<feature type="compositionally biased region" description="Low complexity" evidence="1">
    <location>
        <begin position="475"/>
        <end position="491"/>
    </location>
</feature>
<dbReference type="OrthoDB" id="4516955at2"/>
<organism evidence="4 5">
    <name type="scientific">Mycolicibacterium brisbanense</name>
    <dbReference type="NCBI Taxonomy" id="146020"/>
    <lineage>
        <taxon>Bacteria</taxon>
        <taxon>Bacillati</taxon>
        <taxon>Actinomycetota</taxon>
        <taxon>Actinomycetes</taxon>
        <taxon>Mycobacteriales</taxon>
        <taxon>Mycobacteriaceae</taxon>
        <taxon>Mycolicibacterium</taxon>
    </lineage>
</organism>
<feature type="domain" description="Mammalian cell entry C-terminal" evidence="3">
    <location>
        <begin position="114"/>
        <end position="292"/>
    </location>
</feature>
<dbReference type="PANTHER" id="PTHR33371:SF4">
    <property type="entry name" value="INTERMEMBRANE PHOSPHOLIPID TRANSPORT SYSTEM BINDING PROTEIN MLAD"/>
    <property type="match status" value="1"/>
</dbReference>
<dbReference type="Proteomes" id="UP000069620">
    <property type="component" value="Unassembled WGS sequence"/>
</dbReference>
<comment type="caution">
    <text evidence="4">The sequence shown here is derived from an EMBL/GenBank/DDBJ whole genome shotgun (WGS) entry which is preliminary data.</text>
</comment>
<feature type="compositionally biased region" description="Low complexity" evidence="1">
    <location>
        <begin position="437"/>
        <end position="464"/>
    </location>
</feature>
<dbReference type="PANTHER" id="PTHR33371">
    <property type="entry name" value="INTERMEMBRANE PHOSPHOLIPID TRANSPORT SYSTEM BINDING PROTEIN MLAD-RELATED"/>
    <property type="match status" value="1"/>
</dbReference>
<dbReference type="NCBIfam" id="TIGR00996">
    <property type="entry name" value="Mtu_fam_mce"/>
    <property type="match status" value="1"/>
</dbReference>
<dbReference type="Pfam" id="PF11887">
    <property type="entry name" value="Mce4_CUP1"/>
    <property type="match status" value="1"/>
</dbReference>
<dbReference type="EMBL" id="BCSX01000056">
    <property type="protein sequence ID" value="GAS92600.1"/>
    <property type="molecule type" value="Genomic_DNA"/>
</dbReference>
<accession>A0A124E157</accession>
<dbReference type="RefSeq" id="WP_062832174.1">
    <property type="nucleotide sequence ID" value="NZ_BCSX01000056.1"/>
</dbReference>
<gene>
    <name evidence="4" type="ORF">RMCB_6696</name>
</gene>
<evidence type="ECO:0000259" key="3">
    <source>
        <dbReference type="Pfam" id="PF11887"/>
    </source>
</evidence>
<dbReference type="InterPro" id="IPR003399">
    <property type="entry name" value="Mce/MlaD"/>
</dbReference>
<sequence length="491" mass="51226">MGRNRLVKILAVMLVAMLAVGAGFLVRQAYFAPKTISALFTSATGIYPGDDVRVSGVKVGTIESISPEGTQTRLTLTVDRDVPVPADAKAVIVAQNLVAARYVQLAPAYRSSGPTLPDNAVIGLDHTAVPVEWDQVKEQLMRLATDLGPKSGVGGTSVSRFIDSAANAMDGNGDKLRQTITQLSGVARILAEGSGNIVDVIKNLQTFVTALRDSNEQIVSFQNRMATLTSVIDGSRSDLDAALKNLSVAVVEVQRFVAGTRNQTSEQVQRLANVTQNLVDHKMDVENILHIAPNAFINGYNIYNPDTGSAVGQFVLNNFSNPVQFICGAIGAIENTTAPETSKLCSQYLGPALRLLNFNYLPFPISPYLMPSANPANILYSEPGLAPGGSGGVPGPPETPPSLSAYNPGPPPPPPFTGRPPGTPPPGAQQMLPEGRPVVQPSVPSSVRDMLTPAGPADGATTGPAPGPENPSTGAPLPAEAPQAAEGTPPA</sequence>
<dbReference type="InterPro" id="IPR052336">
    <property type="entry name" value="MlaD_Phospholipid_Transporter"/>
</dbReference>
<dbReference type="InterPro" id="IPR024516">
    <property type="entry name" value="Mce_C"/>
</dbReference>
<feature type="compositionally biased region" description="Pro residues" evidence="1">
    <location>
        <begin position="408"/>
        <end position="427"/>
    </location>
</feature>
<dbReference type="InterPro" id="IPR005693">
    <property type="entry name" value="Mce"/>
</dbReference>
<dbReference type="Pfam" id="PF02470">
    <property type="entry name" value="MlaD"/>
    <property type="match status" value="1"/>
</dbReference>
<proteinExistence type="predicted"/>
<reference evidence="5" key="2">
    <citation type="submission" date="2016-02" db="EMBL/GenBank/DDBJ databases">
        <title>Draft genome sequence of five rapidly growing Mycobacterium species.</title>
        <authorList>
            <person name="Katahira K."/>
            <person name="Gotou Y."/>
            <person name="Iida K."/>
            <person name="Ogura Y."/>
            <person name="Hayashi T."/>
        </authorList>
    </citation>
    <scope>NUCLEOTIDE SEQUENCE [LARGE SCALE GENOMIC DNA]</scope>
    <source>
        <strain evidence="5">JCM15654</strain>
    </source>
</reference>